<feature type="region of interest" description="Disordered" evidence="1">
    <location>
        <begin position="56"/>
        <end position="92"/>
    </location>
</feature>
<evidence type="ECO:0000256" key="1">
    <source>
        <dbReference type="SAM" id="MobiDB-lite"/>
    </source>
</evidence>
<reference evidence="2" key="1">
    <citation type="submission" date="2016-04" db="EMBL/GenBank/DDBJ databases">
        <authorList>
            <person name="Evans L.H."/>
            <person name="Alamgir A."/>
            <person name="Owens N."/>
            <person name="Weber N.D."/>
            <person name="Virtaneva K."/>
            <person name="Barbian K."/>
            <person name="Babar A."/>
            <person name="Rosenke K."/>
        </authorList>
    </citation>
    <scope>NUCLEOTIDE SEQUENCE</scope>
    <source>
        <strain evidence="2">Nono1</strain>
    </source>
</reference>
<dbReference type="AlphaFoldDB" id="A0A1M4BKU4"/>
<organism evidence="2">
    <name type="scientific">Nonomuraea gerenzanensis</name>
    <dbReference type="NCBI Taxonomy" id="93944"/>
    <lineage>
        <taxon>Bacteria</taxon>
        <taxon>Bacillati</taxon>
        <taxon>Actinomycetota</taxon>
        <taxon>Actinomycetes</taxon>
        <taxon>Streptosporangiales</taxon>
        <taxon>Streptosporangiaceae</taxon>
        <taxon>Nonomuraea</taxon>
    </lineage>
</organism>
<name>A0A1M4BKU4_9ACTN</name>
<evidence type="ECO:0000313" key="2">
    <source>
        <dbReference type="EMBL" id="SAP16255.1"/>
    </source>
</evidence>
<proteinExistence type="predicted"/>
<sequence>MVEVRITGADQLAKLAKRLKAAGDDGKKLRKELLKAIRAGAKPALADTRRAVRTIPVTGSRGGGRKAREEHQFERSRGDEDRRRARARKGAGLRDSVARSLRLVVKTGSKTPLVRIEVDASKMPPDQRTLPKHLDAVKGWRHPTFGRDPWVHQQGRPWFRVTIKRHAPAVRARILKAMDDIADKIEG</sequence>
<gene>
    <name evidence="2" type="ORF">BN4615_P10918</name>
</gene>
<accession>A0A1M4BKU4</accession>
<evidence type="ECO:0008006" key="3">
    <source>
        <dbReference type="Google" id="ProtNLM"/>
    </source>
</evidence>
<feature type="compositionally biased region" description="Basic and acidic residues" evidence="1">
    <location>
        <begin position="66"/>
        <end position="83"/>
    </location>
</feature>
<dbReference type="RefSeq" id="WP_225267176.1">
    <property type="nucleotide sequence ID" value="NZ_CP084058.1"/>
</dbReference>
<dbReference type="EMBL" id="LT559120">
    <property type="protein sequence ID" value="SAP16255.1"/>
    <property type="molecule type" value="Genomic_DNA"/>
</dbReference>
<protein>
    <recommendedName>
        <fullName evidence="3">Phage protein</fullName>
    </recommendedName>
</protein>